<evidence type="ECO:0000256" key="8">
    <source>
        <dbReference type="PROSITE-ProRule" id="PRU00094"/>
    </source>
</evidence>
<feature type="compositionally biased region" description="Basic and acidic residues" evidence="9">
    <location>
        <begin position="71"/>
        <end position="84"/>
    </location>
</feature>
<keyword evidence="12" id="KW-1185">Reference proteome</keyword>
<evidence type="ECO:0000259" key="10">
    <source>
        <dbReference type="PROSITE" id="PS50114"/>
    </source>
</evidence>
<evidence type="ECO:0000256" key="6">
    <source>
        <dbReference type="ARBA" id="ARBA00024019"/>
    </source>
</evidence>
<evidence type="ECO:0000256" key="4">
    <source>
        <dbReference type="ARBA" id="ARBA00023015"/>
    </source>
</evidence>
<dbReference type="Gene3D" id="3.30.50.10">
    <property type="entry name" value="Erythroid Transcription Factor GATA-1, subunit A"/>
    <property type="match status" value="1"/>
</dbReference>
<dbReference type="InterPro" id="IPR013088">
    <property type="entry name" value="Znf_NHR/GATA"/>
</dbReference>
<comment type="function">
    <text evidence="7">Transcriptional regulator that specifically binds 5'-GATA-3' or 5'-GAT-3' motifs within gene promoters.</text>
</comment>
<keyword evidence="3" id="KW-0862">Zinc</keyword>
<dbReference type="Pfam" id="PF00320">
    <property type="entry name" value="GATA"/>
    <property type="match status" value="1"/>
</dbReference>
<evidence type="ECO:0000256" key="9">
    <source>
        <dbReference type="SAM" id="MobiDB-lite"/>
    </source>
</evidence>
<feature type="region of interest" description="Disordered" evidence="9">
    <location>
        <begin position="587"/>
        <end position="611"/>
    </location>
</feature>
<dbReference type="OrthoDB" id="552673at2759"/>
<dbReference type="AlphaFoldDB" id="A0A0D2M2N5"/>
<feature type="compositionally biased region" description="Low complexity" evidence="9">
    <location>
        <begin position="41"/>
        <end position="62"/>
    </location>
</feature>
<protein>
    <recommendedName>
        <fullName evidence="10">GATA-type domain-containing protein</fullName>
    </recommendedName>
</protein>
<dbReference type="RefSeq" id="XP_013896924.1">
    <property type="nucleotide sequence ID" value="XM_014041470.1"/>
</dbReference>
<keyword evidence="2 8" id="KW-0863">Zinc-finger</keyword>
<organism evidence="11 12">
    <name type="scientific">Monoraphidium neglectum</name>
    <dbReference type="NCBI Taxonomy" id="145388"/>
    <lineage>
        <taxon>Eukaryota</taxon>
        <taxon>Viridiplantae</taxon>
        <taxon>Chlorophyta</taxon>
        <taxon>core chlorophytes</taxon>
        <taxon>Chlorophyceae</taxon>
        <taxon>CS clade</taxon>
        <taxon>Sphaeropleales</taxon>
        <taxon>Selenastraceae</taxon>
        <taxon>Monoraphidium</taxon>
    </lineage>
</organism>
<keyword evidence="5" id="KW-0804">Transcription</keyword>
<feature type="compositionally biased region" description="Low complexity" evidence="9">
    <location>
        <begin position="587"/>
        <end position="596"/>
    </location>
</feature>
<proteinExistence type="inferred from homology"/>
<dbReference type="PANTHER" id="PTHR47172">
    <property type="entry name" value="OS01G0976800 PROTEIN"/>
    <property type="match status" value="1"/>
</dbReference>
<sequence>MEVAQLEAAACRGDVPASGAEVWWRDCGSGALQGGAGLRDQSAPSKGPGAAAAPSVSQQPAQMEARQPANRADEQRQEEPRQHLLELMVPTPLAASPPQQQQQQQQGRMQQEQQQQEPAAARPAAGPNPSEPGKVLHLRRQPAVRTHGAFLRRTLALKQLRCSVAPPPQPAAAAPTPARAALPSPPPASPDAREPQVAVSPSAGAAEAGCRATDGPAEEPCNPSATRSSSAASEHASVIFADFAPEFVAAPGGRALDRLLSCDSDQDAYYSASGPSKTAPFSAPACTAADAAAPRAAAAAAEAAAATWCPALCYWDVADSADDLALGGPKRFVRHDQEDVVDVVMTTAGARARGCCAAAPPAGRRPRSRAAASGSLAAAAAAAAAAQRPGDMGAAVAPRSAACEGAWAVHDALTANSATGSPTAAMVSGMQRCEFGASPTLPPGCSMPVRAPSCLAPGACSPLSPSPLPSWQPQRRPLAALPMRAAPQPQAEGGAEPEAEAGACALLAGAFPSRRAARAAQEQAPGALKDVAAADAAELQQRPLAHARRSARPLSLLRQGGDAAAAAAAGYASQAAPGDLACPDLPSADAAAANDGDSSDGGAGKTKKRPASRLLTRPHGCGCVVCGATSTPVWRTGPQGPKTLCNRCGVRFSKMSRRK</sequence>
<dbReference type="InterPro" id="IPR000679">
    <property type="entry name" value="Znf_GATA"/>
</dbReference>
<dbReference type="GO" id="GO:0006355">
    <property type="term" value="P:regulation of DNA-templated transcription"/>
    <property type="evidence" value="ECO:0007669"/>
    <property type="project" value="InterPro"/>
</dbReference>
<accession>A0A0D2M2N5</accession>
<dbReference type="Proteomes" id="UP000054498">
    <property type="component" value="Unassembled WGS sequence"/>
</dbReference>
<dbReference type="PANTHER" id="PTHR47172:SF24">
    <property type="entry name" value="GATA ZINC FINGER DOMAIN-CONTAINING PROTEIN 14-RELATED"/>
    <property type="match status" value="1"/>
</dbReference>
<dbReference type="KEGG" id="mng:MNEG_10057"/>
<feature type="domain" description="GATA-type" evidence="10">
    <location>
        <begin position="617"/>
        <end position="659"/>
    </location>
</feature>
<feature type="region of interest" description="Disordered" evidence="9">
    <location>
        <begin position="28"/>
        <end position="135"/>
    </location>
</feature>
<dbReference type="SUPFAM" id="SSF57716">
    <property type="entry name" value="Glucocorticoid receptor-like (DNA-binding domain)"/>
    <property type="match status" value="1"/>
</dbReference>
<feature type="region of interest" description="Disordered" evidence="9">
    <location>
        <begin position="165"/>
        <end position="228"/>
    </location>
</feature>
<evidence type="ECO:0000256" key="5">
    <source>
        <dbReference type="ARBA" id="ARBA00023163"/>
    </source>
</evidence>
<evidence type="ECO:0000256" key="1">
    <source>
        <dbReference type="ARBA" id="ARBA00022723"/>
    </source>
</evidence>
<name>A0A0D2M2N5_9CHLO</name>
<feature type="compositionally biased region" description="Low complexity" evidence="9">
    <location>
        <begin position="97"/>
        <end position="127"/>
    </location>
</feature>
<dbReference type="SMART" id="SM00401">
    <property type="entry name" value="ZnF_GATA"/>
    <property type="match status" value="1"/>
</dbReference>
<dbReference type="PROSITE" id="PS50114">
    <property type="entry name" value="GATA_ZN_FINGER_2"/>
    <property type="match status" value="1"/>
</dbReference>
<dbReference type="EMBL" id="KK102382">
    <property type="protein sequence ID" value="KIY97904.1"/>
    <property type="molecule type" value="Genomic_DNA"/>
</dbReference>
<evidence type="ECO:0000256" key="7">
    <source>
        <dbReference type="ARBA" id="ARBA00037539"/>
    </source>
</evidence>
<reference evidence="11 12" key="1">
    <citation type="journal article" date="2013" name="BMC Genomics">
        <title>Reconstruction of the lipid metabolism for the microalga Monoraphidium neglectum from its genome sequence reveals characteristics suitable for biofuel production.</title>
        <authorList>
            <person name="Bogen C."/>
            <person name="Al-Dilaimi A."/>
            <person name="Albersmeier A."/>
            <person name="Wichmann J."/>
            <person name="Grundmann M."/>
            <person name="Rupp O."/>
            <person name="Lauersen K.J."/>
            <person name="Blifernez-Klassen O."/>
            <person name="Kalinowski J."/>
            <person name="Goesmann A."/>
            <person name="Mussgnug J.H."/>
            <person name="Kruse O."/>
        </authorList>
    </citation>
    <scope>NUCLEOTIDE SEQUENCE [LARGE SCALE GENOMIC DNA]</scope>
    <source>
        <strain evidence="11 12">SAG 48.87</strain>
    </source>
</reference>
<evidence type="ECO:0000313" key="12">
    <source>
        <dbReference type="Proteomes" id="UP000054498"/>
    </source>
</evidence>
<dbReference type="GO" id="GO:0008270">
    <property type="term" value="F:zinc ion binding"/>
    <property type="evidence" value="ECO:0007669"/>
    <property type="project" value="UniProtKB-KW"/>
</dbReference>
<gene>
    <name evidence="11" type="ORF">MNEG_10057</name>
</gene>
<evidence type="ECO:0000256" key="3">
    <source>
        <dbReference type="ARBA" id="ARBA00022833"/>
    </source>
</evidence>
<feature type="compositionally biased region" description="Low complexity" evidence="9">
    <location>
        <begin position="171"/>
        <end position="182"/>
    </location>
</feature>
<keyword evidence="1" id="KW-0479">Metal-binding</keyword>
<evidence type="ECO:0000256" key="2">
    <source>
        <dbReference type="ARBA" id="ARBA00022771"/>
    </source>
</evidence>
<evidence type="ECO:0000313" key="11">
    <source>
        <dbReference type="EMBL" id="KIY97904.1"/>
    </source>
</evidence>
<keyword evidence="4" id="KW-0805">Transcription regulation</keyword>
<dbReference type="GeneID" id="25727181"/>
<comment type="similarity">
    <text evidence="6">Belongs to the type IV zinc-finger family. Class B subfamily.</text>
</comment>
<dbReference type="GO" id="GO:0043565">
    <property type="term" value="F:sequence-specific DNA binding"/>
    <property type="evidence" value="ECO:0007669"/>
    <property type="project" value="InterPro"/>
</dbReference>